<dbReference type="Pfam" id="PF02654">
    <property type="entry name" value="CobS"/>
    <property type="match status" value="1"/>
</dbReference>
<reference evidence="23" key="2">
    <citation type="submission" date="2017-03" db="EMBL/GenBank/DDBJ databases">
        <title>Bacillus sp. V-88(T) DSM27956, whole genome shotgun sequencing project.</title>
        <authorList>
            <person name="Dastager S.G."/>
            <person name="Neurgaonkar P.S."/>
            <person name="Dharne M.S."/>
        </authorList>
    </citation>
    <scope>NUCLEOTIDE SEQUENCE [LARGE SCALE GENOMIC DNA]</scope>
    <source>
        <strain evidence="23">DSM 25145</strain>
    </source>
</reference>
<evidence type="ECO:0000256" key="9">
    <source>
        <dbReference type="ARBA" id="ARBA00022679"/>
    </source>
</evidence>
<dbReference type="GO" id="GO:0009236">
    <property type="term" value="P:cobalamin biosynthetic process"/>
    <property type="evidence" value="ECO:0007669"/>
    <property type="project" value="UniProtKB-UniRule"/>
</dbReference>
<evidence type="ECO:0000313" key="21">
    <source>
        <dbReference type="EMBL" id="SIQ93377.1"/>
    </source>
</evidence>
<feature type="transmembrane region" description="Helical" evidence="19">
    <location>
        <begin position="6"/>
        <end position="25"/>
    </location>
</feature>
<dbReference type="GO" id="GO:0005886">
    <property type="term" value="C:plasma membrane"/>
    <property type="evidence" value="ECO:0007669"/>
    <property type="project" value="UniProtKB-SubCell"/>
</dbReference>
<feature type="transmembrane region" description="Helical" evidence="19">
    <location>
        <begin position="37"/>
        <end position="57"/>
    </location>
</feature>
<organism evidence="21 22">
    <name type="scientific">Domibacillus enclensis</name>
    <dbReference type="NCBI Taxonomy" id="1017273"/>
    <lineage>
        <taxon>Bacteria</taxon>
        <taxon>Bacillati</taxon>
        <taxon>Bacillota</taxon>
        <taxon>Bacilli</taxon>
        <taxon>Bacillales</taxon>
        <taxon>Bacillaceae</taxon>
        <taxon>Domibacillus</taxon>
    </lineage>
</organism>
<dbReference type="NCBIfam" id="TIGR00317">
    <property type="entry name" value="cobS"/>
    <property type="match status" value="1"/>
</dbReference>
<evidence type="ECO:0000256" key="8">
    <source>
        <dbReference type="ARBA" id="ARBA00022573"/>
    </source>
</evidence>
<evidence type="ECO:0000256" key="13">
    <source>
        <dbReference type="ARBA" id="ARBA00023136"/>
    </source>
</evidence>
<comment type="cofactor">
    <cofactor evidence="1 19">
        <name>Mg(2+)</name>
        <dbReference type="ChEBI" id="CHEBI:18420"/>
    </cofactor>
</comment>
<keyword evidence="13 19" id="KW-0472">Membrane</keyword>
<name>A0A1N6WTG0_9BACI</name>
<comment type="function">
    <text evidence="14 19">Joins adenosylcobinamide-GDP and alpha-ribazole to generate adenosylcobalamin (Ado-cobalamin). Also synthesizes adenosylcobalamin 5'-phosphate from adenosylcobinamide-GDP and alpha-ribazole 5'-phosphate.</text>
</comment>
<evidence type="ECO:0000256" key="15">
    <source>
        <dbReference type="ARBA" id="ARBA00032605"/>
    </source>
</evidence>
<keyword evidence="23" id="KW-1185">Reference proteome</keyword>
<dbReference type="PANTHER" id="PTHR34148">
    <property type="entry name" value="ADENOSYLCOBINAMIDE-GDP RIBAZOLETRANSFERASE"/>
    <property type="match status" value="1"/>
</dbReference>
<dbReference type="Proteomes" id="UP000215545">
    <property type="component" value="Unassembled WGS sequence"/>
</dbReference>
<evidence type="ECO:0000256" key="2">
    <source>
        <dbReference type="ARBA" id="ARBA00004651"/>
    </source>
</evidence>
<dbReference type="EMBL" id="MWSK01000004">
    <property type="protein sequence ID" value="OXS78028.1"/>
    <property type="molecule type" value="Genomic_DNA"/>
</dbReference>
<dbReference type="PANTHER" id="PTHR34148:SF1">
    <property type="entry name" value="ADENOSYLCOBINAMIDE-GDP RIBAZOLETRANSFERASE"/>
    <property type="match status" value="1"/>
</dbReference>
<dbReference type="HAMAP" id="MF_00719">
    <property type="entry name" value="CobS"/>
    <property type="match status" value="1"/>
</dbReference>
<evidence type="ECO:0000313" key="22">
    <source>
        <dbReference type="Proteomes" id="UP000186385"/>
    </source>
</evidence>
<evidence type="ECO:0000256" key="19">
    <source>
        <dbReference type="HAMAP-Rule" id="MF_00719"/>
    </source>
</evidence>
<evidence type="ECO:0000256" key="12">
    <source>
        <dbReference type="ARBA" id="ARBA00022989"/>
    </source>
</evidence>
<sequence length="258" mass="29100">MKHYLYAAGIIIQFFTVVPLHRTLPMERAELRAVLQLFPLLGLAKGLLYAAVFWSLIEWSPFSALSIAFLVWLLPVLLTGGLHLDGWMDWADAHFSFRDQEKRLSILSDPRAGAFGVLALVLLLAAKFVFVYETVLAGSQYAVFLVLIPFLAQLLTGLFLQFTPPTKREGLAAFFQKGQARSLPYIYGIFLVAMAFFFMWEPLFWVMTGASWMYFVFIRQGMQKEFGGVTGDLLGAAQEGAELLLWMIMWLSVSFVTG</sequence>
<evidence type="ECO:0000256" key="4">
    <source>
        <dbReference type="ARBA" id="ARBA00010561"/>
    </source>
</evidence>
<evidence type="ECO:0000256" key="7">
    <source>
        <dbReference type="ARBA" id="ARBA00022475"/>
    </source>
</evidence>
<keyword evidence="11 19" id="KW-0460">Magnesium</keyword>
<comment type="pathway">
    <text evidence="3 19">Cofactor biosynthesis; adenosylcobalamin biosynthesis; adenosylcobalamin from cob(II)yrinate a,c-diamide: step 7/7.</text>
</comment>
<dbReference type="OrthoDB" id="9794626at2"/>
<comment type="similarity">
    <text evidence="4 19">Belongs to the CobS family.</text>
</comment>
<keyword evidence="8 19" id="KW-0169">Cobalamin biosynthesis</keyword>
<feature type="transmembrane region" description="Helical" evidence="19">
    <location>
        <begin position="63"/>
        <end position="84"/>
    </location>
</feature>
<dbReference type="EMBL" id="FTLX01000004">
    <property type="protein sequence ID" value="SIQ93377.1"/>
    <property type="molecule type" value="Genomic_DNA"/>
</dbReference>
<keyword evidence="7 19" id="KW-1003">Cell membrane</keyword>
<dbReference type="RefSeq" id="WP_045852133.1">
    <property type="nucleotide sequence ID" value="NZ_FTLX01000004.1"/>
</dbReference>
<dbReference type="AlphaFoldDB" id="A0A1N6WTG0"/>
<evidence type="ECO:0000313" key="20">
    <source>
        <dbReference type="EMBL" id="OXS78028.1"/>
    </source>
</evidence>
<evidence type="ECO:0000256" key="3">
    <source>
        <dbReference type="ARBA" id="ARBA00004663"/>
    </source>
</evidence>
<comment type="catalytic activity">
    <reaction evidence="17 19">
        <text>alpha-ribazole + adenosylcob(III)inamide-GDP = adenosylcob(III)alamin + GMP + H(+)</text>
        <dbReference type="Rhea" id="RHEA:16049"/>
        <dbReference type="ChEBI" id="CHEBI:10329"/>
        <dbReference type="ChEBI" id="CHEBI:15378"/>
        <dbReference type="ChEBI" id="CHEBI:18408"/>
        <dbReference type="ChEBI" id="CHEBI:58115"/>
        <dbReference type="ChEBI" id="CHEBI:60487"/>
        <dbReference type="EC" id="2.7.8.26"/>
    </reaction>
</comment>
<evidence type="ECO:0000256" key="6">
    <source>
        <dbReference type="ARBA" id="ARBA00015850"/>
    </source>
</evidence>
<dbReference type="InterPro" id="IPR003805">
    <property type="entry name" value="CobS"/>
</dbReference>
<dbReference type="EC" id="2.7.8.26" evidence="5 19"/>
<dbReference type="GO" id="GO:0051073">
    <property type="term" value="F:adenosylcobinamide-GDP ribazoletransferase activity"/>
    <property type="evidence" value="ECO:0007669"/>
    <property type="project" value="UniProtKB-UniRule"/>
</dbReference>
<reference evidence="21 22" key="1">
    <citation type="submission" date="2017-01" db="EMBL/GenBank/DDBJ databases">
        <authorList>
            <person name="Mah S.A."/>
            <person name="Swanson W.J."/>
            <person name="Moy G.W."/>
            <person name="Vacquier V.D."/>
        </authorList>
    </citation>
    <scope>NUCLEOTIDE SEQUENCE [LARGE SCALE GENOMIC DNA]</scope>
    <source>
        <strain evidence="21 22">NIO-1016</strain>
    </source>
</reference>
<accession>A0A1N6WTG0</accession>
<keyword evidence="9 19" id="KW-0808">Transferase</keyword>
<feature type="transmembrane region" description="Helical" evidence="19">
    <location>
        <begin position="142"/>
        <end position="162"/>
    </location>
</feature>
<evidence type="ECO:0000256" key="11">
    <source>
        <dbReference type="ARBA" id="ARBA00022842"/>
    </source>
</evidence>
<evidence type="ECO:0000256" key="1">
    <source>
        <dbReference type="ARBA" id="ARBA00001946"/>
    </source>
</evidence>
<proteinExistence type="inferred from homology"/>
<dbReference type="GO" id="GO:0008818">
    <property type="term" value="F:cobalamin 5'-phosphate synthase activity"/>
    <property type="evidence" value="ECO:0007669"/>
    <property type="project" value="UniProtKB-UniRule"/>
</dbReference>
<comment type="catalytic activity">
    <reaction evidence="18 19">
        <text>alpha-ribazole 5'-phosphate + adenosylcob(III)inamide-GDP = adenosylcob(III)alamin 5'-phosphate + GMP + H(+)</text>
        <dbReference type="Rhea" id="RHEA:23560"/>
        <dbReference type="ChEBI" id="CHEBI:15378"/>
        <dbReference type="ChEBI" id="CHEBI:57918"/>
        <dbReference type="ChEBI" id="CHEBI:58115"/>
        <dbReference type="ChEBI" id="CHEBI:60487"/>
        <dbReference type="ChEBI" id="CHEBI:60493"/>
        <dbReference type="EC" id="2.7.8.26"/>
    </reaction>
</comment>
<dbReference type="STRING" id="1017273.SAMN05443094_104273"/>
<evidence type="ECO:0000313" key="23">
    <source>
        <dbReference type="Proteomes" id="UP000215545"/>
    </source>
</evidence>
<keyword evidence="12 19" id="KW-1133">Transmembrane helix</keyword>
<evidence type="ECO:0000256" key="16">
    <source>
        <dbReference type="ARBA" id="ARBA00032853"/>
    </source>
</evidence>
<gene>
    <name evidence="19" type="primary">cobS</name>
    <name evidence="20" type="ORF">B1B05_10530</name>
    <name evidence="21" type="ORF">SAMN05443094_104273</name>
</gene>
<protein>
    <recommendedName>
        <fullName evidence="6 19">Adenosylcobinamide-GDP ribazoletransferase</fullName>
        <ecNumber evidence="5 19">2.7.8.26</ecNumber>
    </recommendedName>
    <alternativeName>
        <fullName evidence="16 19">Cobalamin synthase</fullName>
    </alternativeName>
    <alternativeName>
        <fullName evidence="15 19">Cobalamin-5'-phosphate synthase</fullName>
    </alternativeName>
</protein>
<keyword evidence="10 19" id="KW-0812">Transmembrane</keyword>
<dbReference type="UniPathway" id="UPA00148">
    <property type="reaction ID" value="UER00238"/>
</dbReference>
<evidence type="ECO:0000256" key="5">
    <source>
        <dbReference type="ARBA" id="ARBA00013200"/>
    </source>
</evidence>
<feature type="transmembrane region" description="Helical" evidence="19">
    <location>
        <begin position="112"/>
        <end position="130"/>
    </location>
</feature>
<dbReference type="Proteomes" id="UP000186385">
    <property type="component" value="Unassembled WGS sequence"/>
</dbReference>
<comment type="subcellular location">
    <subcellularLocation>
        <location evidence="2 19">Cell membrane</location>
        <topology evidence="2 19">Multi-pass membrane protein</topology>
    </subcellularLocation>
</comment>
<evidence type="ECO:0000256" key="14">
    <source>
        <dbReference type="ARBA" id="ARBA00025228"/>
    </source>
</evidence>
<evidence type="ECO:0000256" key="18">
    <source>
        <dbReference type="ARBA" id="ARBA00049504"/>
    </source>
</evidence>
<reference evidence="20" key="3">
    <citation type="submission" date="2017-03" db="EMBL/GenBank/DDBJ databases">
        <authorList>
            <person name="Dastager S.G."/>
            <person name="Neurgaonkar P.S."/>
            <person name="Dharne M.S."/>
        </authorList>
    </citation>
    <scope>NUCLEOTIDE SEQUENCE</scope>
    <source>
        <strain evidence="20">DSM 25145</strain>
    </source>
</reference>
<evidence type="ECO:0000256" key="17">
    <source>
        <dbReference type="ARBA" id="ARBA00048623"/>
    </source>
</evidence>
<evidence type="ECO:0000256" key="10">
    <source>
        <dbReference type="ARBA" id="ARBA00022692"/>
    </source>
</evidence>
<feature type="transmembrane region" description="Helical" evidence="19">
    <location>
        <begin position="182"/>
        <end position="198"/>
    </location>
</feature>